<proteinExistence type="predicted"/>
<evidence type="ECO:0000313" key="1">
    <source>
        <dbReference type="EMBL" id="KAF2757251.1"/>
    </source>
</evidence>
<dbReference type="Proteomes" id="UP000799437">
    <property type="component" value="Unassembled WGS sequence"/>
</dbReference>
<evidence type="ECO:0000313" key="2">
    <source>
        <dbReference type="Proteomes" id="UP000799437"/>
    </source>
</evidence>
<accession>A0A6A6W846</accession>
<keyword evidence="2" id="KW-1185">Reference proteome</keyword>
<reference evidence="1" key="1">
    <citation type="journal article" date="2020" name="Stud. Mycol.">
        <title>101 Dothideomycetes genomes: a test case for predicting lifestyles and emergence of pathogens.</title>
        <authorList>
            <person name="Haridas S."/>
            <person name="Albert R."/>
            <person name="Binder M."/>
            <person name="Bloem J."/>
            <person name="Labutti K."/>
            <person name="Salamov A."/>
            <person name="Andreopoulos B."/>
            <person name="Baker S."/>
            <person name="Barry K."/>
            <person name="Bills G."/>
            <person name="Bluhm B."/>
            <person name="Cannon C."/>
            <person name="Castanera R."/>
            <person name="Culley D."/>
            <person name="Daum C."/>
            <person name="Ezra D."/>
            <person name="Gonzalez J."/>
            <person name="Henrissat B."/>
            <person name="Kuo A."/>
            <person name="Liang C."/>
            <person name="Lipzen A."/>
            <person name="Lutzoni F."/>
            <person name="Magnuson J."/>
            <person name="Mondo S."/>
            <person name="Nolan M."/>
            <person name="Ohm R."/>
            <person name="Pangilinan J."/>
            <person name="Park H.-J."/>
            <person name="Ramirez L."/>
            <person name="Alfaro M."/>
            <person name="Sun H."/>
            <person name="Tritt A."/>
            <person name="Yoshinaga Y."/>
            <person name="Zwiers L.-H."/>
            <person name="Turgeon B."/>
            <person name="Goodwin S."/>
            <person name="Spatafora J."/>
            <person name="Crous P."/>
            <person name="Grigoriev I."/>
        </authorList>
    </citation>
    <scope>NUCLEOTIDE SEQUENCE</scope>
    <source>
        <strain evidence="1">CBS 121739</strain>
    </source>
</reference>
<sequence length="142" mass="15649">MAPVLLNRPRGLADPRRPTAYRFPEFGVPLFGKAHFYPPSCRYAGNSYRPMVAGPSCSPHGTGWPLAVIGNEIRTAGSRHFVFILRRRLNGRGAQLSKPEEPCNMSMFPARLPDSATIYPCCPLHELKDGGSKEDANPLKCP</sequence>
<dbReference type="AlphaFoldDB" id="A0A6A6W846"/>
<protein>
    <submittedName>
        <fullName evidence="1">Uncharacterized protein</fullName>
    </submittedName>
</protein>
<name>A0A6A6W846_9PEZI</name>
<dbReference type="RefSeq" id="XP_033599702.1">
    <property type="nucleotide sequence ID" value="XM_033747158.1"/>
</dbReference>
<dbReference type="GeneID" id="54488212"/>
<dbReference type="EMBL" id="ML996574">
    <property type="protein sequence ID" value="KAF2757251.1"/>
    <property type="molecule type" value="Genomic_DNA"/>
</dbReference>
<organism evidence="1 2">
    <name type="scientific">Pseudovirgaria hyperparasitica</name>
    <dbReference type="NCBI Taxonomy" id="470096"/>
    <lineage>
        <taxon>Eukaryota</taxon>
        <taxon>Fungi</taxon>
        <taxon>Dikarya</taxon>
        <taxon>Ascomycota</taxon>
        <taxon>Pezizomycotina</taxon>
        <taxon>Dothideomycetes</taxon>
        <taxon>Dothideomycetes incertae sedis</taxon>
        <taxon>Acrospermales</taxon>
        <taxon>Acrospermaceae</taxon>
        <taxon>Pseudovirgaria</taxon>
    </lineage>
</organism>
<gene>
    <name evidence="1" type="ORF">EJ05DRAFT_501779</name>
</gene>